<name>A0A9P8Y0G2_9PEZI</name>
<dbReference type="EMBL" id="JAGTJQ010000008">
    <property type="protein sequence ID" value="KAH7026226.1"/>
    <property type="molecule type" value="Genomic_DNA"/>
</dbReference>
<gene>
    <name evidence="2" type="ORF">B0I36DRAFT_330162</name>
</gene>
<dbReference type="RefSeq" id="XP_046009443.1">
    <property type="nucleotide sequence ID" value="XM_046154805.1"/>
</dbReference>
<dbReference type="GeneID" id="70184351"/>
<evidence type="ECO:0000313" key="3">
    <source>
        <dbReference type="Proteomes" id="UP000756346"/>
    </source>
</evidence>
<protein>
    <submittedName>
        <fullName evidence="2">Uncharacterized protein</fullName>
    </submittedName>
</protein>
<evidence type="ECO:0000256" key="1">
    <source>
        <dbReference type="SAM" id="MobiDB-lite"/>
    </source>
</evidence>
<accession>A0A9P8Y0G2</accession>
<keyword evidence="3" id="KW-1185">Reference proteome</keyword>
<dbReference type="AlphaFoldDB" id="A0A9P8Y0G2"/>
<dbReference type="Proteomes" id="UP000756346">
    <property type="component" value="Unassembled WGS sequence"/>
</dbReference>
<feature type="region of interest" description="Disordered" evidence="1">
    <location>
        <begin position="1"/>
        <end position="66"/>
    </location>
</feature>
<organism evidence="2 3">
    <name type="scientific">Microdochium trichocladiopsis</name>
    <dbReference type="NCBI Taxonomy" id="1682393"/>
    <lineage>
        <taxon>Eukaryota</taxon>
        <taxon>Fungi</taxon>
        <taxon>Dikarya</taxon>
        <taxon>Ascomycota</taxon>
        <taxon>Pezizomycotina</taxon>
        <taxon>Sordariomycetes</taxon>
        <taxon>Xylariomycetidae</taxon>
        <taxon>Xylariales</taxon>
        <taxon>Microdochiaceae</taxon>
        <taxon>Microdochium</taxon>
    </lineage>
</organism>
<evidence type="ECO:0000313" key="2">
    <source>
        <dbReference type="EMBL" id="KAH7026226.1"/>
    </source>
</evidence>
<reference evidence="2" key="1">
    <citation type="journal article" date="2021" name="Nat. Commun.">
        <title>Genetic determinants of endophytism in the Arabidopsis root mycobiome.</title>
        <authorList>
            <person name="Mesny F."/>
            <person name="Miyauchi S."/>
            <person name="Thiergart T."/>
            <person name="Pickel B."/>
            <person name="Atanasova L."/>
            <person name="Karlsson M."/>
            <person name="Huettel B."/>
            <person name="Barry K.W."/>
            <person name="Haridas S."/>
            <person name="Chen C."/>
            <person name="Bauer D."/>
            <person name="Andreopoulos W."/>
            <person name="Pangilinan J."/>
            <person name="LaButti K."/>
            <person name="Riley R."/>
            <person name="Lipzen A."/>
            <person name="Clum A."/>
            <person name="Drula E."/>
            <person name="Henrissat B."/>
            <person name="Kohler A."/>
            <person name="Grigoriev I.V."/>
            <person name="Martin F.M."/>
            <person name="Hacquard S."/>
        </authorList>
    </citation>
    <scope>NUCLEOTIDE SEQUENCE</scope>
    <source>
        <strain evidence="2">MPI-CAGE-CH-0230</strain>
    </source>
</reference>
<comment type="caution">
    <text evidence="2">The sequence shown here is derived from an EMBL/GenBank/DDBJ whole genome shotgun (WGS) entry which is preliminary data.</text>
</comment>
<proteinExistence type="predicted"/>
<sequence length="66" mass="7219">MIRVSSSALPVPRKLGCQMDGSTTPVEIDPTISHPWSSDIAPRRKLPVPPTTRQFPEGVQSRPALK</sequence>